<dbReference type="OrthoDB" id="4334111at2"/>
<organism evidence="2 3">
    <name type="scientific">Streptomyces piniterrae</name>
    <dbReference type="NCBI Taxonomy" id="2571125"/>
    <lineage>
        <taxon>Bacteria</taxon>
        <taxon>Bacillati</taxon>
        <taxon>Actinomycetota</taxon>
        <taxon>Actinomycetes</taxon>
        <taxon>Kitasatosporales</taxon>
        <taxon>Streptomycetaceae</taxon>
        <taxon>Streptomyces</taxon>
    </lineage>
</organism>
<feature type="region of interest" description="Disordered" evidence="1">
    <location>
        <begin position="107"/>
        <end position="127"/>
    </location>
</feature>
<name>A0A4U0MUK8_9ACTN</name>
<evidence type="ECO:0000313" key="3">
    <source>
        <dbReference type="Proteomes" id="UP000308697"/>
    </source>
</evidence>
<protein>
    <submittedName>
        <fullName evidence="2">Uncharacterized protein</fullName>
    </submittedName>
</protein>
<gene>
    <name evidence="2" type="ORF">FCH28_30410</name>
</gene>
<feature type="compositionally biased region" description="Polar residues" evidence="1">
    <location>
        <begin position="73"/>
        <end position="83"/>
    </location>
</feature>
<dbReference type="AlphaFoldDB" id="A0A4U0MUK8"/>
<dbReference type="RefSeq" id="WP_136743382.1">
    <property type="nucleotide sequence ID" value="NZ_SUMB01000012.1"/>
</dbReference>
<reference evidence="2 3" key="1">
    <citation type="submission" date="2019-04" db="EMBL/GenBank/DDBJ databases">
        <title>Streptomyces piniterrae sp. nov., a heliquinomycin-producing actinomycete isolated from rhizosphere soil of Pinus yunnanensis.</title>
        <authorList>
            <person name="Zhuang X."/>
            <person name="Zhao J."/>
        </authorList>
    </citation>
    <scope>NUCLEOTIDE SEQUENCE [LARGE SCALE GENOMIC DNA]</scope>
    <source>
        <strain evidence="3">jys28</strain>
    </source>
</reference>
<dbReference type="EMBL" id="SUMB01000012">
    <property type="protein sequence ID" value="TJZ44623.1"/>
    <property type="molecule type" value="Genomic_DNA"/>
</dbReference>
<evidence type="ECO:0000313" key="2">
    <source>
        <dbReference type="EMBL" id="TJZ44623.1"/>
    </source>
</evidence>
<proteinExistence type="predicted"/>
<keyword evidence="3" id="KW-1185">Reference proteome</keyword>
<evidence type="ECO:0000256" key="1">
    <source>
        <dbReference type="SAM" id="MobiDB-lite"/>
    </source>
</evidence>
<comment type="caution">
    <text evidence="2">The sequence shown here is derived from an EMBL/GenBank/DDBJ whole genome shotgun (WGS) entry which is preliminary data.</text>
</comment>
<feature type="region of interest" description="Disordered" evidence="1">
    <location>
        <begin position="61"/>
        <end position="91"/>
    </location>
</feature>
<sequence>MKDRMVRNQLNNVGAMANMRGWKTTAGLVQHFLDGNGEPVEVEPQQMMKDIQQFQRDLDKTMSHGVRRRPNGPFTTEWQSTALNPEDGDKSMDLHYGLSHFQCRTVGEKRVPRGSSEAVRLENPQRT</sequence>
<accession>A0A4U0MUK8</accession>
<dbReference type="Proteomes" id="UP000308697">
    <property type="component" value="Unassembled WGS sequence"/>
</dbReference>